<proteinExistence type="predicted"/>
<protein>
    <recommendedName>
        <fullName evidence="4">Zinc finger, CCHC-type</fullName>
    </recommendedName>
</protein>
<dbReference type="PANTHER" id="PTHR47592:SF29">
    <property type="entry name" value="ZINC FINGER, CCHC-TYPE"/>
    <property type="match status" value="1"/>
</dbReference>
<dbReference type="AlphaFoldDB" id="A0AAW1GV46"/>
<accession>A0AAW1GV46</accession>
<comment type="caution">
    <text evidence="2">The sequence shown here is derived from an EMBL/GenBank/DDBJ whole genome shotgun (WGS) entry which is preliminary data.</text>
</comment>
<dbReference type="EMBL" id="JBDFQZ010000013">
    <property type="protein sequence ID" value="KAK9668641.1"/>
    <property type="molecule type" value="Genomic_DNA"/>
</dbReference>
<evidence type="ECO:0008006" key="4">
    <source>
        <dbReference type="Google" id="ProtNLM"/>
    </source>
</evidence>
<evidence type="ECO:0000313" key="3">
    <source>
        <dbReference type="Proteomes" id="UP001443914"/>
    </source>
</evidence>
<organism evidence="2 3">
    <name type="scientific">Saponaria officinalis</name>
    <name type="common">Common soapwort</name>
    <name type="synonym">Lychnis saponaria</name>
    <dbReference type="NCBI Taxonomy" id="3572"/>
    <lineage>
        <taxon>Eukaryota</taxon>
        <taxon>Viridiplantae</taxon>
        <taxon>Streptophyta</taxon>
        <taxon>Embryophyta</taxon>
        <taxon>Tracheophyta</taxon>
        <taxon>Spermatophyta</taxon>
        <taxon>Magnoliopsida</taxon>
        <taxon>eudicotyledons</taxon>
        <taxon>Gunneridae</taxon>
        <taxon>Pentapetalae</taxon>
        <taxon>Caryophyllales</taxon>
        <taxon>Caryophyllaceae</taxon>
        <taxon>Caryophylleae</taxon>
        <taxon>Saponaria</taxon>
    </lineage>
</organism>
<name>A0AAW1GV46_SAPOF</name>
<keyword evidence="3" id="KW-1185">Reference proteome</keyword>
<evidence type="ECO:0000256" key="1">
    <source>
        <dbReference type="SAM" id="MobiDB-lite"/>
    </source>
</evidence>
<reference evidence="2" key="1">
    <citation type="submission" date="2024-03" db="EMBL/GenBank/DDBJ databases">
        <title>WGS assembly of Saponaria officinalis var. Norfolk2.</title>
        <authorList>
            <person name="Jenkins J."/>
            <person name="Shu S."/>
            <person name="Grimwood J."/>
            <person name="Barry K."/>
            <person name="Goodstein D."/>
            <person name="Schmutz J."/>
            <person name="Leebens-Mack J."/>
            <person name="Osbourn A."/>
        </authorList>
    </citation>
    <scope>NUCLEOTIDE SEQUENCE [LARGE SCALE GENOMIC DNA]</scope>
    <source>
        <strain evidence="2">JIC</strain>
    </source>
</reference>
<sequence length="256" mass="29918">MASIKEMTTNITKLDKFDGGNFQRWQKKMHFLLTTLKVVYVWTTPQPKEREDETLEEEQRSRAKWENDEYIYRGHILNGMSNALFDTYQTVESAKDLWDQLEARYMREDATIYLVSTIIDKLALGWKEFKHSLKHKKEDLSLEELANHLRVEEEFRKQEENKNQSVNVIVEEGQSSHGKGKYSGKGKGKYKYNAKGTKRKWDFDPDQKTKGPCWIYKGPHLKADGPKRRGPGNSRTGQMVLRKMLLLLVAMKTSLP</sequence>
<gene>
    <name evidence="2" type="ORF">RND81_13G074200</name>
</gene>
<evidence type="ECO:0000313" key="2">
    <source>
        <dbReference type="EMBL" id="KAK9668641.1"/>
    </source>
</evidence>
<dbReference type="Proteomes" id="UP001443914">
    <property type="component" value="Unassembled WGS sequence"/>
</dbReference>
<dbReference type="Pfam" id="PF14223">
    <property type="entry name" value="Retrotran_gag_2"/>
    <property type="match status" value="1"/>
</dbReference>
<feature type="region of interest" description="Disordered" evidence="1">
    <location>
        <begin position="214"/>
        <end position="235"/>
    </location>
</feature>
<dbReference type="PANTHER" id="PTHR47592">
    <property type="entry name" value="PBF68 PROTEIN"/>
    <property type="match status" value="1"/>
</dbReference>